<feature type="transmembrane region" description="Helical" evidence="2">
    <location>
        <begin position="181"/>
        <end position="203"/>
    </location>
</feature>
<dbReference type="RefSeq" id="NP_974909.1">
    <property type="nucleotide sequence ID" value="NM_203180.2"/>
</dbReference>
<dbReference type="EMBL" id="CP002688">
    <property type="protein sequence ID" value="AED95706.1"/>
    <property type="molecule type" value="Genomic_DNA"/>
</dbReference>
<evidence type="ECO:0007829" key="6">
    <source>
        <dbReference type="PeptideAtlas" id="F4K365"/>
    </source>
</evidence>
<dbReference type="GO" id="GO:0005886">
    <property type="term" value="C:plasma membrane"/>
    <property type="evidence" value="ECO:0000314"/>
    <property type="project" value="TAIR"/>
</dbReference>
<keyword evidence="2" id="KW-1133">Transmembrane helix</keyword>
<dbReference type="PhylomeDB" id="F4K365"/>
<reference evidence="5" key="2">
    <citation type="journal article" date="2017" name="Plant J.">
        <title>Araport11: a complete reannotation of the Arabidopsis thaliana reference genome.</title>
        <authorList>
            <person name="Cheng C.Y."/>
            <person name="Krishnakumar V."/>
            <person name="Chan A.P."/>
            <person name="Thibaud-Nissen F."/>
            <person name="Schobel S."/>
            <person name="Town C.D."/>
        </authorList>
    </citation>
    <scope>GENOME REANNOTATION</scope>
    <source>
        <strain evidence="5">cv. Columbia</strain>
    </source>
</reference>
<keyword evidence="6 7" id="KW-1267">Proteomics identification</keyword>
<sequence length="245" mass="28208">MNVANPNEYPDMNPNAAQNRNMSRPDQQPPNHNVRPRHERFNSRDETEFRPSPAHNERNNRVRSVPPTPETYNHQTYGGGGRSMGNPTEINRRQSRDHVPARPIRNLRGQSSERVATIPPFPGTGSNMENQSYTLIFDKVKEDRNQARSYNGTDHSTPTRPIIDQHHQPLPSSPKVDNQNIISLSFINPLFLQLTLLCVGLLFSSMEPKGKLMKMIISLFYIILFFFICFCLIFFNNIFVILMEM</sequence>
<dbReference type="HOGENOM" id="CLU_1134884_0_0_1"/>
<feature type="compositionally biased region" description="Basic and acidic residues" evidence="1">
    <location>
        <begin position="39"/>
        <end position="60"/>
    </location>
</feature>
<feature type="compositionally biased region" description="Polar residues" evidence="1">
    <location>
        <begin position="15"/>
        <end position="31"/>
    </location>
</feature>
<keyword evidence="5" id="KW-1185">Reference proteome</keyword>
<evidence type="ECO:0000256" key="2">
    <source>
        <dbReference type="SAM" id="Phobius"/>
    </source>
</evidence>
<feature type="transmembrane region" description="Helical" evidence="2">
    <location>
        <begin position="215"/>
        <end position="242"/>
    </location>
</feature>
<dbReference type="AlphaFoldDB" id="F4K365"/>
<dbReference type="SMR" id="F4K365"/>
<feature type="region of interest" description="Disordered" evidence="1">
    <location>
        <begin position="1"/>
        <end position="125"/>
    </location>
</feature>
<reference evidence="4 5" key="1">
    <citation type="journal article" date="2000" name="Nature">
        <title>Sequence and analysis of chromosome 5 of the plant Arabidopsis thaliana.</title>
        <authorList>
            <consortium name="Kazusa DNA Research Institute"/>
            <consortium name="Cold Spring Harbor and Washington University in St Louis Sequencing Consortium"/>
            <consortium name="European Union Arabidopsis Genome Sequencing Consortium"/>
            <person name="Tabata S."/>
            <person name="Kaneko T."/>
            <person name="Nakamura Y."/>
            <person name="Kotani H."/>
            <person name="Kato T."/>
            <person name="Asamizu E."/>
            <person name="Miyajima N."/>
            <person name="Sasamoto S."/>
            <person name="Kimura T."/>
            <person name="Hosouchi T."/>
            <person name="Kawashima K."/>
            <person name="Kohara M."/>
            <person name="Matsumoto M."/>
            <person name="Matsuno A."/>
            <person name="Muraki A."/>
            <person name="Nakayama S."/>
            <person name="Nakazaki N."/>
            <person name="Naruo K."/>
            <person name="Okumura S."/>
            <person name="Shinpo S."/>
            <person name="Takeuchi C."/>
            <person name="Wada T."/>
            <person name="Watanabe A."/>
            <person name="Yamada M."/>
            <person name="Yasuda M."/>
            <person name="Sato S."/>
            <person name="de la Bastide M."/>
            <person name="Huang E."/>
            <person name="Spiegel L."/>
            <person name="Gnoj L."/>
            <person name="O'Shaughnessy A."/>
            <person name="Preston R."/>
            <person name="Habermann K."/>
            <person name="Murray J."/>
            <person name="Johnson D."/>
            <person name="Rohlfing T."/>
            <person name="Nelson J."/>
            <person name="Stoneking T."/>
            <person name="Pepin K."/>
            <person name="Spieth J."/>
            <person name="Sekhon M."/>
            <person name="Armstrong J."/>
            <person name="Becker M."/>
            <person name="Belter E."/>
            <person name="Cordum H."/>
            <person name="Cordes M."/>
            <person name="Courtney L."/>
            <person name="Courtney W."/>
            <person name="Dante M."/>
            <person name="Du H."/>
            <person name="Edwards J."/>
            <person name="Fryman J."/>
            <person name="Haakensen B."/>
            <person name="Lamar E."/>
            <person name="Latreille P."/>
            <person name="Leonard S."/>
            <person name="Meyer R."/>
            <person name="Mulvaney E."/>
            <person name="Ozersky P."/>
            <person name="Riley A."/>
            <person name="Strowmatt C."/>
            <person name="Wagner-McPherson C."/>
            <person name="Wollam A."/>
            <person name="Yoakum M."/>
            <person name="Bell M."/>
            <person name="Dedhia N."/>
            <person name="Parnell L."/>
            <person name="Shah R."/>
            <person name="Rodriguez M."/>
            <person name="See L.H."/>
            <person name="Vil D."/>
            <person name="Baker J."/>
            <person name="Kirchoff K."/>
            <person name="Toth K."/>
            <person name="King L."/>
            <person name="Bahret A."/>
            <person name="Miller B."/>
            <person name="Marra M."/>
            <person name="Martienssen R."/>
            <person name="McCombie W.R."/>
            <person name="Wilson R.K."/>
            <person name="Murphy G."/>
            <person name="Bancroft I."/>
            <person name="Volckaert G."/>
            <person name="Wambutt R."/>
            <person name="Dusterhoft A."/>
            <person name="Stiekema W."/>
            <person name="Pohl T."/>
            <person name="Entian K.D."/>
            <person name="Terryn N."/>
            <person name="Hartley N."/>
            <person name="Bent E."/>
            <person name="Johnson S."/>
            <person name="Langham S.A."/>
            <person name="McCullagh B."/>
            <person name="Robben J."/>
            <person name="Grymonprez B."/>
            <person name="Zimmermann W."/>
            <person name="Ramsperger U."/>
            <person name="Wedler H."/>
            <person name="Balke K."/>
            <person name="Wedler E."/>
            <person name="Peters S."/>
            <person name="van Staveren M."/>
            <person name="Dirkse W."/>
            <person name="Mooijman P."/>
            <person name="Lankhorst R.K."/>
            <person name="Weitzenegger T."/>
            <person name="Bothe G."/>
            <person name="Rose M."/>
            <person name="Hauf J."/>
            <person name="Berneiser S."/>
            <person name="Hempel S."/>
            <person name="Feldpausch M."/>
            <person name="Lamberth S."/>
            <person name="Villarroel R."/>
            <person name="Gielen J."/>
            <person name="Ardiles W."/>
            <person name="Bents O."/>
            <person name="Lemcke K."/>
            <person name="Kolesov G."/>
            <person name="Mayer K."/>
            <person name="Rudd S."/>
            <person name="Schoof H."/>
            <person name="Schueller C."/>
            <person name="Zaccaria P."/>
            <person name="Mewes H.W."/>
            <person name="Bevan M."/>
            <person name="Fransz P."/>
        </authorList>
    </citation>
    <scope>NUCLEOTIDE SEQUENCE [LARGE SCALE GENOMIC DNA]</scope>
    <source>
        <strain evidence="5">cv. Columbia</strain>
    </source>
</reference>
<organism evidence="4 5">
    <name type="scientific">Arabidopsis thaliana</name>
    <name type="common">Mouse-ear cress</name>
    <dbReference type="NCBI Taxonomy" id="3702"/>
    <lineage>
        <taxon>Eukaryota</taxon>
        <taxon>Viridiplantae</taxon>
        <taxon>Streptophyta</taxon>
        <taxon>Embryophyta</taxon>
        <taxon>Tracheophyta</taxon>
        <taxon>Spermatophyta</taxon>
        <taxon>Magnoliopsida</taxon>
        <taxon>eudicotyledons</taxon>
        <taxon>Gunneridae</taxon>
        <taxon>Pentapetalae</taxon>
        <taxon>rosids</taxon>
        <taxon>malvids</taxon>
        <taxon>Brassicales</taxon>
        <taxon>Brassicaceae</taxon>
        <taxon>Camelineae</taxon>
        <taxon>Arabidopsis</taxon>
    </lineage>
</organism>
<gene>
    <name evidence="3 4" type="ordered locus">At5g48657</name>
</gene>
<accession>F4K365</accession>
<evidence type="ECO:0000256" key="1">
    <source>
        <dbReference type="SAM" id="MobiDB-lite"/>
    </source>
</evidence>
<evidence type="ECO:0000313" key="5">
    <source>
        <dbReference type="Proteomes" id="UP000006548"/>
    </source>
</evidence>
<evidence type="ECO:0000313" key="3">
    <source>
        <dbReference type="Araport" id="AT5G48657"/>
    </source>
</evidence>
<name>F4K365_ARATH</name>
<keyword evidence="2" id="KW-0472">Membrane</keyword>
<feature type="compositionally biased region" description="Basic and acidic residues" evidence="1">
    <location>
        <begin position="90"/>
        <end position="100"/>
    </location>
</feature>
<dbReference type="ProteomicsDB" id="206357"/>
<keyword evidence="2" id="KW-0812">Transmembrane</keyword>
<dbReference type="Proteomes" id="UP000006548">
    <property type="component" value="Chromosome 5"/>
</dbReference>
<dbReference type="GO" id="GO:0009625">
    <property type="term" value="P:response to insect"/>
    <property type="evidence" value="ECO:0000270"/>
    <property type="project" value="TAIR"/>
</dbReference>
<evidence type="ECO:0000313" key="4">
    <source>
        <dbReference type="EMBL" id="AED95706.1"/>
    </source>
</evidence>
<dbReference type="ExpressionAtlas" id="F4K365">
    <property type="expression patterns" value="baseline and differential"/>
</dbReference>
<evidence type="ECO:0007829" key="7">
    <source>
        <dbReference type="ProteomicsDB" id="F4K365"/>
    </source>
</evidence>
<protein>
    <submittedName>
        <fullName evidence="4">Defense protein-like protein</fullName>
    </submittedName>
</protein>
<dbReference type="PaxDb" id="3702-AT5G48657.1"/>
<dbReference type="iPTMnet" id="F4K365"/>
<dbReference type="GeneID" id="2746202"/>
<proteinExistence type="evidence at protein level"/>
<dbReference type="TAIR" id="AT5G48657"/>
<dbReference type="Araport" id="AT5G48657"/>